<feature type="chain" id="PRO_5045399255" evidence="1">
    <location>
        <begin position="21"/>
        <end position="213"/>
    </location>
</feature>
<gene>
    <name evidence="2" type="ORF">GCM10023231_06570</name>
</gene>
<reference evidence="3" key="1">
    <citation type="journal article" date="2019" name="Int. J. Syst. Evol. Microbiol.">
        <title>The Global Catalogue of Microorganisms (GCM) 10K type strain sequencing project: providing services to taxonomists for standard genome sequencing and annotation.</title>
        <authorList>
            <consortium name="The Broad Institute Genomics Platform"/>
            <consortium name="The Broad Institute Genome Sequencing Center for Infectious Disease"/>
            <person name="Wu L."/>
            <person name="Ma J."/>
        </authorList>
    </citation>
    <scope>NUCLEOTIDE SEQUENCE [LARGE SCALE GENOMIC DNA]</scope>
    <source>
        <strain evidence="3">JCM 18200</strain>
    </source>
</reference>
<evidence type="ECO:0000313" key="2">
    <source>
        <dbReference type="EMBL" id="GAA4781653.1"/>
    </source>
</evidence>
<feature type="signal peptide" evidence="1">
    <location>
        <begin position="1"/>
        <end position="20"/>
    </location>
</feature>
<dbReference type="RefSeq" id="WP_345230273.1">
    <property type="nucleotide sequence ID" value="NZ_BAABIQ010000003.1"/>
</dbReference>
<sequence>MKKILNLALIGFALASCGGAAKKTTEEVTDSTLITCEAIGKVKLNYSHADLEKEFGVDQLVDTVKDVEGKKVSITKVFKDTPDEVTVTWAEASAPFTKAVKLSVSDGSGPYHLAEDIKVGSPLKDLVKANNFLPVTFTNFYANVDGFAQIQSFNDGDLAQKYPCLGGVLDIDRTDNLETSLLEEFKKENPANSNHKAMNFIYANVVELNISAK</sequence>
<proteinExistence type="predicted"/>
<organism evidence="2 3">
    <name type="scientific">Olivibacter ginsenosidimutans</name>
    <dbReference type="NCBI Taxonomy" id="1176537"/>
    <lineage>
        <taxon>Bacteria</taxon>
        <taxon>Pseudomonadati</taxon>
        <taxon>Bacteroidota</taxon>
        <taxon>Sphingobacteriia</taxon>
        <taxon>Sphingobacteriales</taxon>
        <taxon>Sphingobacteriaceae</taxon>
        <taxon>Olivibacter</taxon>
    </lineage>
</organism>
<dbReference type="EMBL" id="BAABIQ010000003">
    <property type="protein sequence ID" value="GAA4781653.1"/>
    <property type="molecule type" value="Genomic_DNA"/>
</dbReference>
<dbReference type="Proteomes" id="UP001501411">
    <property type="component" value="Unassembled WGS sequence"/>
</dbReference>
<keyword evidence="3" id="KW-1185">Reference proteome</keyword>
<name>A0ABP9AJV3_9SPHI</name>
<protein>
    <submittedName>
        <fullName evidence="2">Uncharacterized protein</fullName>
    </submittedName>
</protein>
<dbReference type="PROSITE" id="PS51257">
    <property type="entry name" value="PROKAR_LIPOPROTEIN"/>
    <property type="match status" value="1"/>
</dbReference>
<evidence type="ECO:0000256" key="1">
    <source>
        <dbReference type="SAM" id="SignalP"/>
    </source>
</evidence>
<keyword evidence="1" id="KW-0732">Signal</keyword>
<comment type="caution">
    <text evidence="2">The sequence shown here is derived from an EMBL/GenBank/DDBJ whole genome shotgun (WGS) entry which is preliminary data.</text>
</comment>
<accession>A0ABP9AJV3</accession>
<evidence type="ECO:0000313" key="3">
    <source>
        <dbReference type="Proteomes" id="UP001501411"/>
    </source>
</evidence>